<dbReference type="Pfam" id="PF00266">
    <property type="entry name" value="Aminotran_5"/>
    <property type="match status" value="1"/>
</dbReference>
<dbReference type="InterPro" id="IPR015424">
    <property type="entry name" value="PyrdxlP-dep_Trfase"/>
</dbReference>
<proteinExistence type="predicted"/>
<feature type="region of interest" description="Disordered" evidence="1">
    <location>
        <begin position="1"/>
        <end position="21"/>
    </location>
</feature>
<feature type="region of interest" description="Disordered" evidence="1">
    <location>
        <begin position="33"/>
        <end position="53"/>
    </location>
</feature>
<feature type="region of interest" description="Disordered" evidence="1">
    <location>
        <begin position="795"/>
        <end position="830"/>
    </location>
</feature>
<gene>
    <name evidence="3" type="ORF">SCF082_LOCUS13396</name>
</gene>
<dbReference type="PANTHER" id="PTHR43686:SF1">
    <property type="entry name" value="AMINOTRAN_5 DOMAIN-CONTAINING PROTEIN"/>
    <property type="match status" value="1"/>
</dbReference>
<evidence type="ECO:0000313" key="4">
    <source>
        <dbReference type="Proteomes" id="UP001642464"/>
    </source>
</evidence>
<name>A0ABP0JR27_9DINO</name>
<feature type="compositionally biased region" description="Basic and acidic residues" evidence="1">
    <location>
        <begin position="795"/>
        <end position="807"/>
    </location>
</feature>
<evidence type="ECO:0000259" key="2">
    <source>
        <dbReference type="Pfam" id="PF00266"/>
    </source>
</evidence>
<reference evidence="3 4" key="1">
    <citation type="submission" date="2024-02" db="EMBL/GenBank/DDBJ databases">
        <authorList>
            <person name="Chen Y."/>
            <person name="Shah S."/>
            <person name="Dougan E. K."/>
            <person name="Thang M."/>
            <person name="Chan C."/>
        </authorList>
    </citation>
    <scope>NUCLEOTIDE SEQUENCE [LARGE SCALE GENOMIC DNA]</scope>
</reference>
<dbReference type="EMBL" id="CAXAMM010008265">
    <property type="protein sequence ID" value="CAK9016890.1"/>
    <property type="molecule type" value="Genomic_DNA"/>
</dbReference>
<evidence type="ECO:0000256" key="1">
    <source>
        <dbReference type="SAM" id="MobiDB-lite"/>
    </source>
</evidence>
<dbReference type="Gene3D" id="3.40.640.10">
    <property type="entry name" value="Type I PLP-dependent aspartate aminotransferase-like (Major domain)"/>
    <property type="match status" value="1"/>
</dbReference>
<dbReference type="InterPro" id="IPR015422">
    <property type="entry name" value="PyrdxlP-dep_Trfase_small"/>
</dbReference>
<keyword evidence="4" id="KW-1185">Reference proteome</keyword>
<protein>
    <submittedName>
        <fullName evidence="3">Cysteine desulfurase SufS</fullName>
    </submittedName>
</protein>
<dbReference type="PANTHER" id="PTHR43686">
    <property type="entry name" value="SULFURTRANSFERASE-RELATED"/>
    <property type="match status" value="1"/>
</dbReference>
<dbReference type="Gene3D" id="3.90.1150.10">
    <property type="entry name" value="Aspartate Aminotransferase, domain 1"/>
    <property type="match status" value="1"/>
</dbReference>
<feature type="compositionally biased region" description="Basic and acidic residues" evidence="1">
    <location>
        <begin position="41"/>
        <end position="51"/>
    </location>
</feature>
<dbReference type="InterPro" id="IPR000192">
    <property type="entry name" value="Aminotrans_V_dom"/>
</dbReference>
<organism evidence="3 4">
    <name type="scientific">Durusdinium trenchii</name>
    <dbReference type="NCBI Taxonomy" id="1381693"/>
    <lineage>
        <taxon>Eukaryota</taxon>
        <taxon>Sar</taxon>
        <taxon>Alveolata</taxon>
        <taxon>Dinophyceae</taxon>
        <taxon>Suessiales</taxon>
        <taxon>Symbiodiniaceae</taxon>
        <taxon>Durusdinium</taxon>
    </lineage>
</organism>
<comment type="caution">
    <text evidence="3">The sequence shown here is derived from an EMBL/GenBank/DDBJ whole genome shotgun (WGS) entry which is preliminary data.</text>
</comment>
<dbReference type="SUPFAM" id="SSF53383">
    <property type="entry name" value="PLP-dependent transferases"/>
    <property type="match status" value="1"/>
</dbReference>
<evidence type="ECO:0000313" key="3">
    <source>
        <dbReference type="EMBL" id="CAK9016890.1"/>
    </source>
</evidence>
<feature type="compositionally biased region" description="Basic and acidic residues" evidence="1">
    <location>
        <begin position="8"/>
        <end position="21"/>
    </location>
</feature>
<dbReference type="InterPro" id="IPR015421">
    <property type="entry name" value="PyrdxlP-dep_Trfase_major"/>
</dbReference>
<dbReference type="Proteomes" id="UP001642464">
    <property type="component" value="Unassembled WGS sequence"/>
</dbReference>
<sequence>MGCTASQEQRRDKAARKHGFEVNKDVKQSLSTAGTGFSLRDFGRNSDEQNAKEQTQCDGANDLMDLIDEQVDEQPGPKTVTLIREFDVAKLSEGMLRAGGMARNGQSNGGKATTSLPAGFVPVRPDLALTAQEDRILQILRDNLPPPMHVPTPFGHRRLTYADYTASGRSLRFIEEYMVSVVQPLFANTHTEVSRTGMQTTHFREEAREIVMGSLGANKTDHALIFTGSGTTAAIEKFINMMCFHLPFHLRELHRKHGDPEMQPLVLITEQEHHSNELMWRENLCEVVTISTNKEGTVCMDHLRSVLQGEKARVEALEAPEKARKIVASFSAGSNVTGLRNDPHKVAELVHEFGGLSVWDYAGAGPYVGIDMSGDMEIPDSHLDAIFVSPHKFVGGPGTPGILLARKDCFSITHDMPPTCAGGGTVLHVWRHGGVIYDKELAHREEAGTPDILGSIRCGLAFHVRNLVGAELIERIEGQYARRAVEFLHAIPDKRVWVIGENRTNINSETMRLSITSFNIRVRIPAECSSAVDEATRTRLEGKVLHPHFVSALLNDLYGIQSRSGCSCVGPNAMRLFQDELYGEGDNIEPHIIEPTRQGFHGYKPGWCRVNFNFFISEDEFQFILRAIEQIALHGWRLMPLYAFCLRTGQFIFNNRFDRFDGIRLIQEINLCAGSSKASQDSAASSVSSRSISSSTIKSLSSKNVAKGVNDKHGKSIVRWNELAVSNQSFGEILLSASEIFEKAPEMVRGMLYRFRNLRRKDVEIPKQMTPWTYFALGGEFLPLLGITEDDMRMANDDPRHDSETENPKVAAFPKHHTANPMLTFGRPKG</sequence>
<feature type="domain" description="Aminotransferase class V" evidence="2">
    <location>
        <begin position="161"/>
        <end position="515"/>
    </location>
</feature>
<accession>A0ABP0JR27</accession>